<comment type="caution">
    <text evidence="9">The sequence shown here is derived from an EMBL/GenBank/DDBJ whole genome shotgun (WGS) entry which is preliminary data.</text>
</comment>
<feature type="coiled-coil region" evidence="6">
    <location>
        <begin position="64"/>
        <end position="94"/>
    </location>
</feature>
<evidence type="ECO:0000256" key="3">
    <source>
        <dbReference type="ARBA" id="ARBA00022676"/>
    </source>
</evidence>
<evidence type="ECO:0000256" key="4">
    <source>
        <dbReference type="ARBA" id="ARBA00022968"/>
    </source>
</evidence>
<evidence type="ECO:0000256" key="5">
    <source>
        <dbReference type="ARBA" id="ARBA00023034"/>
    </source>
</evidence>
<feature type="domain" description="Exostosin GT47" evidence="8">
    <location>
        <begin position="134"/>
        <end position="413"/>
    </location>
</feature>
<evidence type="ECO:0000313" key="9">
    <source>
        <dbReference type="EMBL" id="KAJ4831107.1"/>
    </source>
</evidence>
<evidence type="ECO:0000256" key="2">
    <source>
        <dbReference type="ARBA" id="ARBA00010271"/>
    </source>
</evidence>
<dbReference type="InterPro" id="IPR004263">
    <property type="entry name" value="Exostosin"/>
</dbReference>
<reference evidence="9" key="2">
    <citation type="journal article" date="2023" name="Plants (Basel)">
        <title>Annotation of the Turnera subulata (Passifloraceae) Draft Genome Reveals the S-Locus Evolved after the Divergence of Turneroideae from Passifloroideae in a Stepwise Manner.</title>
        <authorList>
            <person name="Henning P.M."/>
            <person name="Roalson E.H."/>
            <person name="Mir W."/>
            <person name="McCubbin A.G."/>
            <person name="Shore J.S."/>
        </authorList>
    </citation>
    <scope>NUCLEOTIDE SEQUENCE</scope>
    <source>
        <strain evidence="9">F60SS</strain>
    </source>
</reference>
<comment type="similarity">
    <text evidence="2">Belongs to the glycosyltransferase 47 family.</text>
</comment>
<keyword evidence="3" id="KW-0328">Glycosyltransferase</keyword>
<keyword evidence="7" id="KW-0472">Membrane</keyword>
<dbReference type="AlphaFoldDB" id="A0A9Q0J7M7"/>
<keyword evidence="3" id="KW-0808">Transferase</keyword>
<dbReference type="GO" id="GO:0000139">
    <property type="term" value="C:Golgi membrane"/>
    <property type="evidence" value="ECO:0007669"/>
    <property type="project" value="UniProtKB-SubCell"/>
</dbReference>
<dbReference type="PANTHER" id="PTHR11062:SF217">
    <property type="entry name" value="EXOSTOSIN FAMILY PROTEIN"/>
    <property type="match status" value="1"/>
</dbReference>
<evidence type="ECO:0000256" key="1">
    <source>
        <dbReference type="ARBA" id="ARBA00004323"/>
    </source>
</evidence>
<dbReference type="Proteomes" id="UP001141552">
    <property type="component" value="Unassembled WGS sequence"/>
</dbReference>
<comment type="subcellular location">
    <subcellularLocation>
        <location evidence="1">Golgi apparatus membrane</location>
        <topology evidence="1">Single-pass type II membrane protein</topology>
    </subcellularLocation>
</comment>
<dbReference type="EMBL" id="JAKUCV010005451">
    <property type="protein sequence ID" value="KAJ4831107.1"/>
    <property type="molecule type" value="Genomic_DNA"/>
</dbReference>
<dbReference type="OrthoDB" id="1924787at2759"/>
<keyword evidence="4" id="KW-0735">Signal-anchor</keyword>
<feature type="transmembrane region" description="Helical" evidence="7">
    <location>
        <begin position="12"/>
        <end position="30"/>
    </location>
</feature>
<keyword evidence="7" id="KW-0812">Transmembrane</keyword>
<reference evidence="9" key="1">
    <citation type="submission" date="2022-02" db="EMBL/GenBank/DDBJ databases">
        <authorList>
            <person name="Henning P.M."/>
            <person name="McCubbin A.G."/>
            <person name="Shore J.S."/>
        </authorList>
    </citation>
    <scope>NUCLEOTIDE SEQUENCE</scope>
    <source>
        <strain evidence="9">F60SS</strain>
        <tissue evidence="9">Leaves</tissue>
    </source>
</reference>
<keyword evidence="7" id="KW-1133">Transmembrane helix</keyword>
<evidence type="ECO:0000256" key="6">
    <source>
        <dbReference type="SAM" id="Coils"/>
    </source>
</evidence>
<accession>A0A9Q0J7M7</accession>
<dbReference type="Pfam" id="PF03016">
    <property type="entry name" value="Exostosin_GT47"/>
    <property type="match status" value="1"/>
</dbReference>
<dbReference type="InterPro" id="IPR040911">
    <property type="entry name" value="Exostosin_GT47"/>
</dbReference>
<protein>
    <recommendedName>
        <fullName evidence="8">Exostosin GT47 domain-containing protein</fullName>
    </recommendedName>
</protein>
<keyword evidence="6" id="KW-0175">Coiled coil</keyword>
<sequence>MRNGTVRTQTNVVGAVLASLVVFYLVVLMTHQNSRGFSWFYFPLSQGEGEHDFLWHLATGLEDKSSLEREKQIYRKEYANLEKLEARLAFARALIGESLLNNSCKPVLDDPDYVPRGDIYRNACAFHRSYLLMEKLFKIFVYQEGEPPLFHYGPCKDIYSTEGIFLTLMETDNKFRTSDPNEAHVFFLPFSVVMILQHLFHPVIRDKAVLERVVVDYVHIISQKYPFWNRSHGGDHFMLSCHDWGPRATWYMRLLYFNSIRVLCNANTSEYFNPKKDASFPEINLVTGEITNLTGGLPPQNRTVLAFFAGGMHGKLRPALFQHWKKKDKDILVYETLPKGLIYHDMMKKSKYCICPSGHEVASPRIAEAIYAECVPVLISQHYIFPFMDVLNWDSFSVKVSVPEIPNLKKILMGIPEEEYLRMQERVKQVQRHFLVNNPPKRYDVFHMMIHSVWLRRLNTRIE</sequence>
<dbReference type="PANTHER" id="PTHR11062">
    <property type="entry name" value="EXOSTOSIN HEPARAN SULFATE GLYCOSYLTRANSFERASE -RELATED"/>
    <property type="match status" value="1"/>
</dbReference>
<dbReference type="GO" id="GO:0016757">
    <property type="term" value="F:glycosyltransferase activity"/>
    <property type="evidence" value="ECO:0007669"/>
    <property type="project" value="UniProtKB-KW"/>
</dbReference>
<gene>
    <name evidence="9" type="ORF">Tsubulata_027027</name>
</gene>
<keyword evidence="5" id="KW-0333">Golgi apparatus</keyword>
<keyword evidence="10" id="KW-1185">Reference proteome</keyword>
<name>A0A9Q0J7M7_9ROSI</name>
<proteinExistence type="inferred from homology"/>
<evidence type="ECO:0000256" key="7">
    <source>
        <dbReference type="SAM" id="Phobius"/>
    </source>
</evidence>
<evidence type="ECO:0000313" key="10">
    <source>
        <dbReference type="Proteomes" id="UP001141552"/>
    </source>
</evidence>
<evidence type="ECO:0000259" key="8">
    <source>
        <dbReference type="Pfam" id="PF03016"/>
    </source>
</evidence>
<organism evidence="9 10">
    <name type="scientific">Turnera subulata</name>
    <dbReference type="NCBI Taxonomy" id="218843"/>
    <lineage>
        <taxon>Eukaryota</taxon>
        <taxon>Viridiplantae</taxon>
        <taxon>Streptophyta</taxon>
        <taxon>Embryophyta</taxon>
        <taxon>Tracheophyta</taxon>
        <taxon>Spermatophyta</taxon>
        <taxon>Magnoliopsida</taxon>
        <taxon>eudicotyledons</taxon>
        <taxon>Gunneridae</taxon>
        <taxon>Pentapetalae</taxon>
        <taxon>rosids</taxon>
        <taxon>fabids</taxon>
        <taxon>Malpighiales</taxon>
        <taxon>Passifloraceae</taxon>
        <taxon>Turnera</taxon>
    </lineage>
</organism>